<name>A0A2Z7CS97_9LAMI</name>
<keyword evidence="3" id="KW-1185">Reference proteome</keyword>
<accession>A0A2Z7CS97</accession>
<reference evidence="2 3" key="1">
    <citation type="journal article" date="2015" name="Proc. Natl. Acad. Sci. U.S.A.">
        <title>The resurrection genome of Boea hygrometrica: A blueprint for survival of dehydration.</title>
        <authorList>
            <person name="Xiao L."/>
            <person name="Yang G."/>
            <person name="Zhang L."/>
            <person name="Yang X."/>
            <person name="Zhao S."/>
            <person name="Ji Z."/>
            <person name="Zhou Q."/>
            <person name="Hu M."/>
            <person name="Wang Y."/>
            <person name="Chen M."/>
            <person name="Xu Y."/>
            <person name="Jin H."/>
            <person name="Xiao X."/>
            <person name="Hu G."/>
            <person name="Bao F."/>
            <person name="Hu Y."/>
            <person name="Wan P."/>
            <person name="Li L."/>
            <person name="Deng X."/>
            <person name="Kuang T."/>
            <person name="Xiang C."/>
            <person name="Zhu J.K."/>
            <person name="Oliver M.J."/>
            <person name="He Y."/>
        </authorList>
    </citation>
    <scope>NUCLEOTIDE SEQUENCE [LARGE SCALE GENOMIC DNA]</scope>
    <source>
        <strain evidence="3">cv. XS01</strain>
    </source>
</reference>
<proteinExistence type="predicted"/>
<dbReference type="AlphaFoldDB" id="A0A2Z7CS97"/>
<sequence length="171" mass="17854">MASSLYVNTVHVCFESVLAMDNVGMVAMFESLVATGLKVGKKKKTFKSKSVSAQDNLAILPVAQEAVPIQIIDPTPAAPAEQPPVPKRKIQKRKRSENTMGEPAVEVAEETVVEGIAEPVSEPAVADVANAVVSEKSNAIVGVVTTGFECLPPSCDGLTGPDDHGPMISTG</sequence>
<feature type="region of interest" description="Disordered" evidence="1">
    <location>
        <begin position="74"/>
        <end position="102"/>
    </location>
</feature>
<gene>
    <name evidence="2" type="ORF">F511_23629</name>
</gene>
<feature type="compositionally biased region" description="Basic residues" evidence="1">
    <location>
        <begin position="86"/>
        <end position="95"/>
    </location>
</feature>
<evidence type="ECO:0000313" key="2">
    <source>
        <dbReference type="EMBL" id="KZV49598.1"/>
    </source>
</evidence>
<dbReference type="EMBL" id="KQ993006">
    <property type="protein sequence ID" value="KZV49598.1"/>
    <property type="molecule type" value="Genomic_DNA"/>
</dbReference>
<dbReference type="Proteomes" id="UP000250235">
    <property type="component" value="Unassembled WGS sequence"/>
</dbReference>
<protein>
    <submittedName>
        <fullName evidence="2">Uncharacterized protein</fullName>
    </submittedName>
</protein>
<organism evidence="2 3">
    <name type="scientific">Dorcoceras hygrometricum</name>
    <dbReference type="NCBI Taxonomy" id="472368"/>
    <lineage>
        <taxon>Eukaryota</taxon>
        <taxon>Viridiplantae</taxon>
        <taxon>Streptophyta</taxon>
        <taxon>Embryophyta</taxon>
        <taxon>Tracheophyta</taxon>
        <taxon>Spermatophyta</taxon>
        <taxon>Magnoliopsida</taxon>
        <taxon>eudicotyledons</taxon>
        <taxon>Gunneridae</taxon>
        <taxon>Pentapetalae</taxon>
        <taxon>asterids</taxon>
        <taxon>lamiids</taxon>
        <taxon>Lamiales</taxon>
        <taxon>Gesneriaceae</taxon>
        <taxon>Didymocarpoideae</taxon>
        <taxon>Trichosporeae</taxon>
        <taxon>Loxocarpinae</taxon>
        <taxon>Dorcoceras</taxon>
    </lineage>
</organism>
<evidence type="ECO:0000256" key="1">
    <source>
        <dbReference type="SAM" id="MobiDB-lite"/>
    </source>
</evidence>
<evidence type="ECO:0000313" key="3">
    <source>
        <dbReference type="Proteomes" id="UP000250235"/>
    </source>
</evidence>